<organism evidence="1 2">
    <name type="scientific">Hallella bergensis DSM 17361</name>
    <dbReference type="NCBI Taxonomy" id="585502"/>
    <lineage>
        <taxon>Bacteria</taxon>
        <taxon>Pseudomonadati</taxon>
        <taxon>Bacteroidota</taxon>
        <taxon>Bacteroidia</taxon>
        <taxon>Bacteroidales</taxon>
        <taxon>Prevotellaceae</taxon>
        <taxon>Hallella</taxon>
    </lineage>
</organism>
<evidence type="ECO:0000313" key="2">
    <source>
        <dbReference type="Proteomes" id="UP000003160"/>
    </source>
</evidence>
<name>D1PV45_9BACT</name>
<gene>
    <name evidence="1" type="ORF">HMPREF0645_0830</name>
</gene>
<dbReference type="eggNOG" id="ENOG5032SWG">
    <property type="taxonomic scope" value="Bacteria"/>
</dbReference>
<dbReference type="EMBL" id="ACKS01000034">
    <property type="protein sequence ID" value="EFA44765.1"/>
    <property type="molecule type" value="Genomic_DNA"/>
</dbReference>
<protein>
    <submittedName>
        <fullName evidence="1">YolD-like protein</fullName>
    </submittedName>
</protein>
<dbReference type="HOGENOM" id="CLU_131538_1_0_10"/>
<comment type="caution">
    <text evidence="1">The sequence shown here is derived from an EMBL/GenBank/DDBJ whole genome shotgun (WGS) entry which is preliminary data.</text>
</comment>
<keyword evidence="2" id="KW-1185">Reference proteome</keyword>
<dbReference type="AlphaFoldDB" id="D1PV45"/>
<accession>D1PV45</accession>
<evidence type="ECO:0000313" key="1">
    <source>
        <dbReference type="EMBL" id="EFA44765.1"/>
    </source>
</evidence>
<dbReference type="Proteomes" id="UP000003160">
    <property type="component" value="Unassembled WGS sequence"/>
</dbReference>
<reference evidence="1 2" key="1">
    <citation type="submission" date="2009-10" db="EMBL/GenBank/DDBJ databases">
        <authorList>
            <person name="Qin X."/>
            <person name="Bachman B."/>
            <person name="Battles P."/>
            <person name="Bell A."/>
            <person name="Bess C."/>
            <person name="Bickham C."/>
            <person name="Chaboub L."/>
            <person name="Chen D."/>
            <person name="Coyle M."/>
            <person name="Deiros D.R."/>
            <person name="Dinh H."/>
            <person name="Forbes L."/>
            <person name="Fowler G."/>
            <person name="Francisco L."/>
            <person name="Fu Q."/>
            <person name="Gubbala S."/>
            <person name="Hale W."/>
            <person name="Han Y."/>
            <person name="Hemphill L."/>
            <person name="Highlander S.K."/>
            <person name="Hirani K."/>
            <person name="Hogues M."/>
            <person name="Jackson L."/>
            <person name="Jakkamsetti A."/>
            <person name="Javaid M."/>
            <person name="Jiang H."/>
            <person name="Korchina V."/>
            <person name="Kovar C."/>
            <person name="Lara F."/>
            <person name="Lee S."/>
            <person name="Mata R."/>
            <person name="Mathew T."/>
            <person name="Moen C."/>
            <person name="Morales K."/>
            <person name="Munidasa M."/>
            <person name="Nazareth L."/>
            <person name="Ngo R."/>
            <person name="Nguyen L."/>
            <person name="Okwuonu G."/>
            <person name="Ongeri F."/>
            <person name="Patil S."/>
            <person name="Petrosino J."/>
            <person name="Pham C."/>
            <person name="Pham P."/>
            <person name="Pu L.-L."/>
            <person name="Puazo M."/>
            <person name="Raj R."/>
            <person name="Reid J."/>
            <person name="Rouhana J."/>
            <person name="Saada N."/>
            <person name="Shang Y."/>
            <person name="Simmons D."/>
            <person name="Thornton R."/>
            <person name="Warren J."/>
            <person name="Weissenberger G."/>
            <person name="Zhang J."/>
            <person name="Zhang L."/>
            <person name="Zhou C."/>
            <person name="Zhu D."/>
            <person name="Muzny D."/>
            <person name="Worley K."/>
            <person name="Gibbs R."/>
        </authorList>
    </citation>
    <scope>NUCLEOTIDE SEQUENCE [LARGE SCALE GENOMIC DNA]</scope>
    <source>
        <strain evidence="1 2">DSM 17361</strain>
    </source>
</reference>
<proteinExistence type="predicted"/>
<sequence length="162" mass="18490">MTTVVCYFEYNIKAITNHYNRLIMSTDYDDIINLPHPVSKHHPPMSMANRAAQFSSFAALTGHKETLRETARTTQDFEEPSADQREELDRKLTVLREKLSERPGVCVTYFEPDTKKAGGRYLQVVGEMCRVNEDERCMELATGGGLIKIPFRFIVDLNDVEG</sequence>